<dbReference type="Proteomes" id="UP000054350">
    <property type="component" value="Unassembled WGS sequence"/>
</dbReference>
<feature type="domain" description="AMP-binding enzyme C-terminal" evidence="4">
    <location>
        <begin position="490"/>
        <end position="574"/>
    </location>
</feature>
<dbReference type="GO" id="GO:0016405">
    <property type="term" value="F:CoA-ligase activity"/>
    <property type="evidence" value="ECO:0007669"/>
    <property type="project" value="TreeGrafter"/>
</dbReference>
<dbReference type="EMBL" id="GG745341">
    <property type="protein sequence ID" value="KNE62990.1"/>
    <property type="molecule type" value="Genomic_DNA"/>
</dbReference>
<dbReference type="AlphaFoldDB" id="A0A0L0SKU1"/>
<dbReference type="Gene3D" id="3.30.300.30">
    <property type="match status" value="1"/>
</dbReference>
<accession>A0A0L0SKU1</accession>
<dbReference type="GO" id="GO:0019748">
    <property type="term" value="P:secondary metabolic process"/>
    <property type="evidence" value="ECO:0007669"/>
    <property type="project" value="TreeGrafter"/>
</dbReference>
<evidence type="ECO:0008006" key="7">
    <source>
        <dbReference type="Google" id="ProtNLM"/>
    </source>
</evidence>
<reference evidence="5 6" key="1">
    <citation type="submission" date="2009-11" db="EMBL/GenBank/DDBJ databases">
        <title>Annotation of Allomyces macrogynus ATCC 38327.</title>
        <authorList>
            <consortium name="The Broad Institute Genome Sequencing Platform"/>
            <person name="Russ C."/>
            <person name="Cuomo C."/>
            <person name="Burger G."/>
            <person name="Gray M.W."/>
            <person name="Holland P.W.H."/>
            <person name="King N."/>
            <person name="Lang F.B.F."/>
            <person name="Roger A.J."/>
            <person name="Ruiz-Trillo I."/>
            <person name="Young S.K."/>
            <person name="Zeng Q."/>
            <person name="Gargeya S."/>
            <person name="Fitzgerald M."/>
            <person name="Haas B."/>
            <person name="Abouelleil A."/>
            <person name="Alvarado L."/>
            <person name="Arachchi H.M."/>
            <person name="Berlin A."/>
            <person name="Chapman S.B."/>
            <person name="Gearin G."/>
            <person name="Goldberg J."/>
            <person name="Griggs A."/>
            <person name="Gujja S."/>
            <person name="Hansen M."/>
            <person name="Heiman D."/>
            <person name="Howarth C."/>
            <person name="Larimer J."/>
            <person name="Lui A."/>
            <person name="MacDonald P.J.P."/>
            <person name="McCowen C."/>
            <person name="Montmayeur A."/>
            <person name="Murphy C."/>
            <person name="Neiman D."/>
            <person name="Pearson M."/>
            <person name="Priest M."/>
            <person name="Roberts A."/>
            <person name="Saif S."/>
            <person name="Shea T."/>
            <person name="Sisk P."/>
            <person name="Stolte C."/>
            <person name="Sykes S."/>
            <person name="Wortman J."/>
            <person name="Nusbaum C."/>
            <person name="Birren B."/>
        </authorList>
    </citation>
    <scope>NUCLEOTIDE SEQUENCE [LARGE SCALE GENOMIC DNA]</scope>
    <source>
        <strain evidence="5 6">ATCC 38327</strain>
    </source>
</reference>
<protein>
    <recommendedName>
        <fullName evidence="7">AMP-dependent synthetase/ligase domain-containing protein</fullName>
    </recommendedName>
</protein>
<organism evidence="5 6">
    <name type="scientific">Allomyces macrogynus (strain ATCC 38327)</name>
    <name type="common">Allomyces javanicus var. macrogynus</name>
    <dbReference type="NCBI Taxonomy" id="578462"/>
    <lineage>
        <taxon>Eukaryota</taxon>
        <taxon>Fungi</taxon>
        <taxon>Fungi incertae sedis</taxon>
        <taxon>Blastocladiomycota</taxon>
        <taxon>Blastocladiomycetes</taxon>
        <taxon>Blastocladiales</taxon>
        <taxon>Blastocladiaceae</taxon>
        <taxon>Allomyces</taxon>
    </lineage>
</organism>
<dbReference type="SUPFAM" id="SSF56801">
    <property type="entry name" value="Acetyl-CoA synthetase-like"/>
    <property type="match status" value="1"/>
</dbReference>
<keyword evidence="6" id="KW-1185">Reference proteome</keyword>
<gene>
    <name evidence="5" type="ORF">AMAG_08161</name>
</gene>
<reference evidence="6" key="2">
    <citation type="submission" date="2009-11" db="EMBL/GenBank/DDBJ databases">
        <title>The Genome Sequence of Allomyces macrogynus strain ATCC 38327.</title>
        <authorList>
            <consortium name="The Broad Institute Genome Sequencing Platform"/>
            <person name="Russ C."/>
            <person name="Cuomo C."/>
            <person name="Shea T."/>
            <person name="Young S.K."/>
            <person name="Zeng Q."/>
            <person name="Koehrsen M."/>
            <person name="Haas B."/>
            <person name="Borodovsky M."/>
            <person name="Guigo R."/>
            <person name="Alvarado L."/>
            <person name="Berlin A."/>
            <person name="Borenstein D."/>
            <person name="Chen Z."/>
            <person name="Engels R."/>
            <person name="Freedman E."/>
            <person name="Gellesch M."/>
            <person name="Goldberg J."/>
            <person name="Griggs A."/>
            <person name="Gujja S."/>
            <person name="Heiman D."/>
            <person name="Hepburn T."/>
            <person name="Howarth C."/>
            <person name="Jen D."/>
            <person name="Larson L."/>
            <person name="Lewis B."/>
            <person name="Mehta T."/>
            <person name="Park D."/>
            <person name="Pearson M."/>
            <person name="Roberts A."/>
            <person name="Saif S."/>
            <person name="Shenoy N."/>
            <person name="Sisk P."/>
            <person name="Stolte C."/>
            <person name="Sykes S."/>
            <person name="Walk T."/>
            <person name="White J."/>
            <person name="Yandava C."/>
            <person name="Burger G."/>
            <person name="Gray M.W."/>
            <person name="Holland P.W.H."/>
            <person name="King N."/>
            <person name="Lang F.B.F."/>
            <person name="Roger A.J."/>
            <person name="Ruiz-Trillo I."/>
            <person name="Lander E."/>
            <person name="Nusbaum C."/>
        </authorList>
    </citation>
    <scope>NUCLEOTIDE SEQUENCE [LARGE SCALE GENOMIC DNA]</scope>
    <source>
        <strain evidence="6">ATCC 38327</strain>
    </source>
</reference>
<evidence type="ECO:0000256" key="1">
    <source>
        <dbReference type="ARBA" id="ARBA00006432"/>
    </source>
</evidence>
<dbReference type="PANTHER" id="PTHR24096:SF149">
    <property type="entry name" value="AMP-BINDING DOMAIN-CONTAINING PROTEIN-RELATED"/>
    <property type="match status" value="1"/>
</dbReference>
<dbReference type="OMA" id="EADRRIW"/>
<dbReference type="Gene3D" id="3.40.50.12780">
    <property type="entry name" value="N-terminal domain of ligase-like"/>
    <property type="match status" value="1"/>
</dbReference>
<dbReference type="VEuPathDB" id="FungiDB:AMAG_08161"/>
<dbReference type="InterPro" id="IPR025110">
    <property type="entry name" value="AMP-bd_C"/>
</dbReference>
<evidence type="ECO:0000313" key="6">
    <source>
        <dbReference type="Proteomes" id="UP000054350"/>
    </source>
</evidence>
<dbReference type="InterPro" id="IPR042099">
    <property type="entry name" value="ANL_N_sf"/>
</dbReference>
<evidence type="ECO:0000256" key="2">
    <source>
        <dbReference type="ARBA" id="ARBA00022598"/>
    </source>
</evidence>
<dbReference type="PANTHER" id="PTHR24096">
    <property type="entry name" value="LONG-CHAIN-FATTY-ACID--COA LIGASE"/>
    <property type="match status" value="1"/>
</dbReference>
<evidence type="ECO:0000259" key="4">
    <source>
        <dbReference type="Pfam" id="PF13193"/>
    </source>
</evidence>
<sequence>MTANDPANLDRCLIRSPIPFDVTKLAAASPANLTLGAMILAKLRDQDPNHVFVAHATDSEHRRLTYGELLGTVFNLAHGLVKNLGLSRGDRLAIVVPNHEHYHLLFFACLISGIIAVPMVPQMTAQEGSRSMSEAMPHVVVAHSSFYRVVCESLKLVNMAPPVVIFDSSGIADLGVEYLKSLHDIMVPDQVAPPSTFAEIKTADVAFMLFTSGTTGFNKAVELTHQMIFTNLAQGRVYASALTSEDQSDNLPMKLLSDGDTMGSKVACSGFFHLSGSLMGMATAMRGGTMYFLEEFDAGKWLDAIARLKIGQLSTTPHNLVQLIKHPHFDDFDVSSLNLVFAIATPLSAATQVHIAKCLKAPVIQGYASTETLNLSSPRRSSSKMAPPGTIGWLLSGFEAMIIDPETHEPMEIVQDGVTGPGEFVLRGPGLFRGYFNRPDATKDAFIEIGGKSWYRMGDVVSMDKDGCLSVVDRTKEMFKAAGNTVIPTEIESVILRLQDVADVVVVPVPAGDEQDAPCAAVVPRDSAVLEDPAKKSALATEISNLVTKELASYKHLTGGVVFLDAVPRNATGKIVRRVARTKVNEMLNVASTKPTAGIVQGMAKRKPRDGCSVARSPWTVLLTAVTMPWRRLRSRV</sequence>
<comment type="similarity">
    <text evidence="1">Belongs to the ATP-dependent AMP-binding enzyme family.</text>
</comment>
<name>A0A0L0SKU1_ALLM3</name>
<dbReference type="STRING" id="578462.A0A0L0SKU1"/>
<dbReference type="Pfam" id="PF00501">
    <property type="entry name" value="AMP-binding"/>
    <property type="match status" value="1"/>
</dbReference>
<dbReference type="eggNOG" id="KOG1176">
    <property type="taxonomic scope" value="Eukaryota"/>
</dbReference>
<dbReference type="InterPro" id="IPR000873">
    <property type="entry name" value="AMP-dep_synth/lig_dom"/>
</dbReference>
<keyword evidence="2" id="KW-0436">Ligase</keyword>
<dbReference type="Pfam" id="PF13193">
    <property type="entry name" value="AMP-binding_C"/>
    <property type="match status" value="1"/>
</dbReference>
<dbReference type="OrthoDB" id="6509636at2759"/>
<feature type="domain" description="AMP-dependent synthetase/ligase" evidence="3">
    <location>
        <begin position="46"/>
        <end position="436"/>
    </location>
</feature>
<evidence type="ECO:0000313" key="5">
    <source>
        <dbReference type="EMBL" id="KNE62990.1"/>
    </source>
</evidence>
<proteinExistence type="inferred from homology"/>
<dbReference type="InterPro" id="IPR045851">
    <property type="entry name" value="AMP-bd_C_sf"/>
</dbReference>
<evidence type="ECO:0000259" key="3">
    <source>
        <dbReference type="Pfam" id="PF00501"/>
    </source>
</evidence>